<sequence length="41" mass="4847">MVSRRDKNSYDKLSTSRDYSSLACYHTLFEDHYVATLPQFT</sequence>
<dbReference type="Proteomes" id="UP001158067">
    <property type="component" value="Unassembled WGS sequence"/>
</dbReference>
<name>A0ABY1Q5N7_9BACT</name>
<protein>
    <submittedName>
        <fullName evidence="1">Uncharacterized protein</fullName>
    </submittedName>
</protein>
<accession>A0ABY1Q5N7</accession>
<reference evidence="1 2" key="1">
    <citation type="submission" date="2017-05" db="EMBL/GenBank/DDBJ databases">
        <authorList>
            <person name="Varghese N."/>
            <person name="Submissions S."/>
        </authorList>
    </citation>
    <scope>NUCLEOTIDE SEQUENCE [LARGE SCALE GENOMIC DNA]</scope>
    <source>
        <strain evidence="1 2">DSM 25457</strain>
    </source>
</reference>
<organism evidence="1 2">
    <name type="scientific">Neorhodopirellula lusitana</name>
    <dbReference type="NCBI Taxonomy" id="445327"/>
    <lineage>
        <taxon>Bacteria</taxon>
        <taxon>Pseudomonadati</taxon>
        <taxon>Planctomycetota</taxon>
        <taxon>Planctomycetia</taxon>
        <taxon>Pirellulales</taxon>
        <taxon>Pirellulaceae</taxon>
        <taxon>Neorhodopirellula</taxon>
    </lineage>
</organism>
<keyword evidence="2" id="KW-1185">Reference proteome</keyword>
<evidence type="ECO:0000313" key="1">
    <source>
        <dbReference type="EMBL" id="SMP58250.1"/>
    </source>
</evidence>
<gene>
    <name evidence="1" type="ORF">SAMN06265222_10626</name>
</gene>
<dbReference type="EMBL" id="FXUG01000006">
    <property type="protein sequence ID" value="SMP58250.1"/>
    <property type="molecule type" value="Genomic_DNA"/>
</dbReference>
<comment type="caution">
    <text evidence="1">The sequence shown here is derived from an EMBL/GenBank/DDBJ whole genome shotgun (WGS) entry which is preliminary data.</text>
</comment>
<evidence type="ECO:0000313" key="2">
    <source>
        <dbReference type="Proteomes" id="UP001158067"/>
    </source>
</evidence>
<proteinExistence type="predicted"/>